<keyword evidence="6" id="KW-1185">Reference proteome</keyword>
<dbReference type="EMBL" id="JAGQDG010000004">
    <property type="protein sequence ID" value="MBQ0935854.1"/>
    <property type="molecule type" value="Genomic_DNA"/>
</dbReference>
<sequence>MEAADPAQARLPIIALTANAVQGDRERCLQAGMDGYLAKPFEAETLHALLSQWLPQAR</sequence>
<dbReference type="InterPro" id="IPR001789">
    <property type="entry name" value="Sig_transdc_resp-reg_receiver"/>
</dbReference>
<accession>A0ABS5DXP9</accession>
<evidence type="ECO:0000259" key="4">
    <source>
        <dbReference type="PROSITE" id="PS50110"/>
    </source>
</evidence>
<proteinExistence type="predicted"/>
<dbReference type="PANTHER" id="PTHR45339">
    <property type="entry name" value="HYBRID SIGNAL TRANSDUCTION HISTIDINE KINASE J"/>
    <property type="match status" value="1"/>
</dbReference>
<keyword evidence="2" id="KW-0902">Two-component regulatory system</keyword>
<comment type="caution">
    <text evidence="3">Lacks conserved residue(s) required for the propagation of feature annotation.</text>
</comment>
<evidence type="ECO:0000313" key="5">
    <source>
        <dbReference type="EMBL" id="MBQ0935854.1"/>
    </source>
</evidence>
<dbReference type="CDD" id="cd17546">
    <property type="entry name" value="REC_hyHK_CKI1_RcsC-like"/>
    <property type="match status" value="1"/>
</dbReference>
<dbReference type="Gene3D" id="3.40.50.2300">
    <property type="match status" value="1"/>
</dbReference>
<evidence type="ECO:0000256" key="2">
    <source>
        <dbReference type="ARBA" id="ARBA00023012"/>
    </source>
</evidence>
<dbReference type="InterPro" id="IPR011006">
    <property type="entry name" value="CheY-like_superfamily"/>
</dbReference>
<gene>
    <name evidence="5" type="ORF">KAK11_11005</name>
</gene>
<reference evidence="5 6" key="1">
    <citation type="submission" date="2021-04" db="EMBL/GenBank/DDBJ databases">
        <title>The genome sequence of type strain Ideonella paludis KCTC 32238.</title>
        <authorList>
            <person name="Liu Y."/>
        </authorList>
    </citation>
    <scope>NUCLEOTIDE SEQUENCE [LARGE SCALE GENOMIC DNA]</scope>
    <source>
        <strain evidence="5 6">KCTC 32238</strain>
    </source>
</reference>
<feature type="domain" description="Response regulatory" evidence="4">
    <location>
        <begin position="1"/>
        <end position="54"/>
    </location>
</feature>
<evidence type="ECO:0000256" key="1">
    <source>
        <dbReference type="ARBA" id="ARBA00022553"/>
    </source>
</evidence>
<organism evidence="5 6">
    <name type="scientific">Ideonella paludis</name>
    <dbReference type="NCBI Taxonomy" id="1233411"/>
    <lineage>
        <taxon>Bacteria</taxon>
        <taxon>Pseudomonadati</taxon>
        <taxon>Pseudomonadota</taxon>
        <taxon>Betaproteobacteria</taxon>
        <taxon>Burkholderiales</taxon>
        <taxon>Sphaerotilaceae</taxon>
        <taxon>Ideonella</taxon>
    </lineage>
</organism>
<dbReference type="Proteomes" id="UP000672097">
    <property type="component" value="Unassembled WGS sequence"/>
</dbReference>
<evidence type="ECO:0000313" key="6">
    <source>
        <dbReference type="Proteomes" id="UP000672097"/>
    </source>
</evidence>
<dbReference type="SUPFAM" id="SSF52172">
    <property type="entry name" value="CheY-like"/>
    <property type="match status" value="1"/>
</dbReference>
<dbReference type="PANTHER" id="PTHR45339:SF1">
    <property type="entry name" value="HYBRID SIGNAL TRANSDUCTION HISTIDINE KINASE J"/>
    <property type="match status" value="1"/>
</dbReference>
<dbReference type="Pfam" id="PF00072">
    <property type="entry name" value="Response_reg"/>
    <property type="match status" value="1"/>
</dbReference>
<protein>
    <submittedName>
        <fullName evidence="5">Response regulator</fullName>
    </submittedName>
</protein>
<keyword evidence="1" id="KW-0597">Phosphoprotein</keyword>
<dbReference type="PROSITE" id="PS50110">
    <property type="entry name" value="RESPONSE_REGULATORY"/>
    <property type="match status" value="1"/>
</dbReference>
<evidence type="ECO:0000256" key="3">
    <source>
        <dbReference type="PROSITE-ProRule" id="PRU00169"/>
    </source>
</evidence>
<name>A0ABS5DXP9_9BURK</name>
<comment type="caution">
    <text evidence="5">The sequence shown here is derived from an EMBL/GenBank/DDBJ whole genome shotgun (WGS) entry which is preliminary data.</text>
</comment>